<reference evidence="11" key="2">
    <citation type="submission" date="2018-02" db="EMBL/GenBank/DDBJ databases">
        <title>Complete genome sequence of the Methanococcus maripaludis type strain JJ (DSM 2067), a model for selenoprotein synthesis in Archaea.</title>
        <authorList>
            <person name="Poehlein A."/>
            <person name="Heym D."/>
            <person name="Quitzke V."/>
            <person name="Fersch J."/>
            <person name="Daniel R."/>
            <person name="Rother M."/>
        </authorList>
    </citation>
    <scope>NUCLEOTIDE SEQUENCE [LARGE SCALE GENOMIC DNA]</scope>
    <source>
        <strain evidence="11">DSM 2067</strain>
    </source>
</reference>
<protein>
    <recommendedName>
        <fullName evidence="3 10">2-(3-amino-3-carboxypropyl)histidine synthase</fullName>
        <ecNumber evidence="3 10">2.5.1.108</ecNumber>
    </recommendedName>
</protein>
<comment type="function">
    <text evidence="10">Catalyzes the first step of diphthamide biosynthesis, i.e. the transfer of the 3-amino-3-carboxypropyl group from S-adenosyl-L-methionine (SAM) to the C2 position of the imidazole ring of the target histidine residue in translation elongation factor 2 (EF-2).</text>
</comment>
<dbReference type="InterPro" id="IPR035435">
    <property type="entry name" value="DPH1/DPH2_euk_archaea"/>
</dbReference>
<organism evidence="11 14">
    <name type="scientific">Methanococcus maripaludis</name>
    <name type="common">Methanococcus deltae</name>
    <dbReference type="NCBI Taxonomy" id="39152"/>
    <lineage>
        <taxon>Archaea</taxon>
        <taxon>Methanobacteriati</taxon>
        <taxon>Methanobacteriota</taxon>
        <taxon>Methanomada group</taxon>
        <taxon>Methanococci</taxon>
        <taxon>Methanococcales</taxon>
        <taxon>Methanococcaceae</taxon>
        <taxon>Methanococcus</taxon>
    </lineage>
</organism>
<keyword evidence="5 10" id="KW-0949">S-adenosyl-L-methionine</keyword>
<dbReference type="GO" id="GO:0046872">
    <property type="term" value="F:metal ion binding"/>
    <property type="evidence" value="ECO:0007669"/>
    <property type="project" value="UniProtKB-KW"/>
</dbReference>
<evidence type="ECO:0000256" key="5">
    <source>
        <dbReference type="ARBA" id="ARBA00022691"/>
    </source>
</evidence>
<dbReference type="InterPro" id="IPR042265">
    <property type="entry name" value="DPH1/DPH2_3"/>
</dbReference>
<keyword evidence="6 10" id="KW-0479">Metal-binding</keyword>
<evidence type="ECO:0000256" key="9">
    <source>
        <dbReference type="ARBA" id="ARBA00048403"/>
    </source>
</evidence>
<dbReference type="PIRSF" id="PIRSF004967">
    <property type="entry name" value="DPH1"/>
    <property type="match status" value="1"/>
</dbReference>
<dbReference type="AlphaFoldDB" id="A0A2L1CBM9"/>
<proteinExistence type="inferred from homology"/>
<evidence type="ECO:0000256" key="10">
    <source>
        <dbReference type="PIRNR" id="PIRNR004967"/>
    </source>
</evidence>
<keyword evidence="10" id="KW-0004">4Fe-4S</keyword>
<comment type="similarity">
    <text evidence="10">Belongs to the DPH1/DPH2 family.</text>
</comment>
<keyword evidence="7 10" id="KW-0408">Iron</keyword>
<keyword evidence="4 10" id="KW-0808">Transferase</keyword>
<gene>
    <name evidence="12" type="ORF">HNP94_001913</name>
    <name evidence="13" type="ORF">HNP96_001624</name>
    <name evidence="11" type="ORF">MMJJ_08970</name>
</gene>
<evidence type="ECO:0000256" key="3">
    <source>
        <dbReference type="ARBA" id="ARBA00012221"/>
    </source>
</evidence>
<dbReference type="Proteomes" id="UP000590564">
    <property type="component" value="Unassembled WGS sequence"/>
</dbReference>
<evidence type="ECO:0000313" key="14">
    <source>
        <dbReference type="Proteomes" id="UP000239462"/>
    </source>
</evidence>
<dbReference type="SFLD" id="SFLDS00032">
    <property type="entry name" value="Radical_SAM_3-amino-3-carboxyp"/>
    <property type="match status" value="1"/>
</dbReference>
<dbReference type="EMBL" id="JACDUO010000003">
    <property type="protein sequence ID" value="MBA2864885.1"/>
    <property type="molecule type" value="Genomic_DNA"/>
</dbReference>
<dbReference type="InterPro" id="IPR016435">
    <property type="entry name" value="DPH1/DPH2"/>
</dbReference>
<dbReference type="GO" id="GO:0090560">
    <property type="term" value="F:2-(3-amino-3-carboxypropyl)histidine synthase activity"/>
    <property type="evidence" value="ECO:0007669"/>
    <property type="project" value="UniProtKB-UniRule"/>
</dbReference>
<evidence type="ECO:0000256" key="4">
    <source>
        <dbReference type="ARBA" id="ARBA00022679"/>
    </source>
</evidence>
<reference evidence="13 16" key="3">
    <citation type="submission" date="2020-08" db="EMBL/GenBank/DDBJ databases">
        <title>Genomic Encyclopedia of Type Strains, Phase IV (KMG-V): Genome sequencing to study the core and pangenomes of soil and plant-associated prokaryotes.</title>
        <authorList>
            <person name="Whitman W."/>
        </authorList>
    </citation>
    <scope>NUCLEOTIDE SEQUENCE [LARGE SCALE GENOMIC DNA]</scope>
    <source>
        <strain evidence="12 15">C13</strain>
        <strain evidence="13 16">D1</strain>
    </source>
</reference>
<dbReference type="Gene3D" id="3.40.50.11860">
    <property type="entry name" value="Diphthamide synthesis DPH1/DPH2 domain 3"/>
    <property type="match status" value="1"/>
</dbReference>
<comment type="catalytic activity">
    <reaction evidence="9 10">
        <text>L-histidyl-[translation elongation factor 2] + S-adenosyl-L-methionine = 2-[(3S)-amino-3-carboxypropyl]-L-histidyl-[translation elongation factor 2] + S-methyl-5'-thioadenosine + H(+)</text>
        <dbReference type="Rhea" id="RHEA:36783"/>
        <dbReference type="Rhea" id="RHEA-COMP:9748"/>
        <dbReference type="Rhea" id="RHEA-COMP:9749"/>
        <dbReference type="ChEBI" id="CHEBI:15378"/>
        <dbReference type="ChEBI" id="CHEBI:17509"/>
        <dbReference type="ChEBI" id="CHEBI:29979"/>
        <dbReference type="ChEBI" id="CHEBI:59789"/>
        <dbReference type="ChEBI" id="CHEBI:73995"/>
        <dbReference type="EC" id="2.5.1.108"/>
    </reaction>
</comment>
<dbReference type="KEGG" id="mmad:MMJJ_08970"/>
<reference evidence="14" key="1">
    <citation type="journal article" date="2018" name="Genome Announc.">
        <title>Complete Genome Sequence of the Methanococcus maripaludis Type Strain JJ (DSM 2067), a Model for Selenoprotein Synthesis in Archaea.</title>
        <authorList>
            <person name="Poehlein A."/>
            <person name="Heym D."/>
            <person name="Quitzke V."/>
            <person name="Fersch J."/>
            <person name="Daniel R."/>
            <person name="Rother M."/>
        </authorList>
    </citation>
    <scope>NUCLEOTIDE SEQUENCE [LARGE SCALE GENOMIC DNA]</scope>
    <source>
        <strain evidence="14">DSM 2067</strain>
    </source>
</reference>
<evidence type="ECO:0000256" key="1">
    <source>
        <dbReference type="ARBA" id="ARBA00001966"/>
    </source>
</evidence>
<keyword evidence="8 10" id="KW-0411">Iron-sulfur</keyword>
<evidence type="ECO:0000313" key="15">
    <source>
        <dbReference type="Proteomes" id="UP000567099"/>
    </source>
</evidence>
<dbReference type="EC" id="2.5.1.108" evidence="3 10"/>
<dbReference type="Proteomes" id="UP000239462">
    <property type="component" value="Chromosome"/>
</dbReference>
<evidence type="ECO:0000256" key="2">
    <source>
        <dbReference type="ARBA" id="ARBA00005156"/>
    </source>
</evidence>
<name>A0A2L1CBM9_METMI</name>
<evidence type="ECO:0000313" key="16">
    <source>
        <dbReference type="Proteomes" id="UP000590564"/>
    </source>
</evidence>
<accession>A0A2L1CBM9</accession>
<evidence type="ECO:0000256" key="6">
    <source>
        <dbReference type="ARBA" id="ARBA00022723"/>
    </source>
</evidence>
<dbReference type="NCBIfam" id="TIGR03682">
    <property type="entry name" value="arCOG04112"/>
    <property type="match status" value="1"/>
</dbReference>
<comment type="cofactor">
    <cofactor evidence="1 10">
        <name>[4Fe-4S] cluster</name>
        <dbReference type="ChEBI" id="CHEBI:49883"/>
    </cofactor>
</comment>
<dbReference type="PANTHER" id="PTHR10762">
    <property type="entry name" value="DIPHTHAMIDE BIOSYNTHESIS PROTEIN"/>
    <property type="match status" value="1"/>
</dbReference>
<sequence length="309" mass="36022">MWDLETDKVLNEIKTKNARKVLFQAPEGLKRAVEKEIEFLKTKIDSELMIWGETCFGACDLCDEEVKILGIDLIIHYGHEELSYVHSEIPVVFVHAYFKENEYFLKDVENILEKMENSTVTTTIQFKKALSKFNPVVILGCRAPVENAENVLFVGTGRFHPLMMAYKLKKTVRIYNPITREISEISDQEIKKLIKLRIGRVSKLLLNPPKKIGVVLSTKKGQCRLKSFENVIELLKKNNIEYIPIILNNVSQSYLFYKVDAYVICACPRIVMDDYQNYESTLITPEELRMYLSNDFEYKFDEILENNFY</sequence>
<dbReference type="EMBL" id="CP026606">
    <property type="protein sequence ID" value="AVB76306.1"/>
    <property type="molecule type" value="Genomic_DNA"/>
</dbReference>
<dbReference type="InterPro" id="IPR042263">
    <property type="entry name" value="DPH1/DPH2_1"/>
</dbReference>
<dbReference type="PANTHER" id="PTHR10762:SF1">
    <property type="entry name" value="2-(3-AMINO-3-CARBOXYPROPYL)HISTIDINE SYNTHASE SUBUNIT 1"/>
    <property type="match status" value="1"/>
</dbReference>
<dbReference type="Proteomes" id="UP000567099">
    <property type="component" value="Unassembled WGS sequence"/>
</dbReference>
<dbReference type="InterPro" id="IPR022428">
    <property type="entry name" value="Dph2_arc"/>
</dbReference>
<evidence type="ECO:0000313" key="13">
    <source>
        <dbReference type="EMBL" id="MBB6497576.1"/>
    </source>
</evidence>
<dbReference type="Gene3D" id="3.40.50.11850">
    <property type="entry name" value="Diphthamide synthesis DPH1/DPH2 domain 2"/>
    <property type="match status" value="2"/>
</dbReference>
<evidence type="ECO:0000256" key="7">
    <source>
        <dbReference type="ARBA" id="ARBA00023004"/>
    </source>
</evidence>
<dbReference type="GO" id="GO:0051539">
    <property type="term" value="F:4 iron, 4 sulfur cluster binding"/>
    <property type="evidence" value="ECO:0007669"/>
    <property type="project" value="UniProtKB-UniRule"/>
</dbReference>
<dbReference type="InterPro" id="IPR042264">
    <property type="entry name" value="DPH1/DPH2_2"/>
</dbReference>
<dbReference type="UniPathway" id="UPA00559"/>
<evidence type="ECO:0000313" key="11">
    <source>
        <dbReference type="EMBL" id="AVB76306.1"/>
    </source>
</evidence>
<dbReference type="Gene3D" id="3.40.50.11840">
    <property type="entry name" value="Diphthamide synthesis DPH1/DPH2 domain 1"/>
    <property type="match status" value="1"/>
</dbReference>
<evidence type="ECO:0000256" key="8">
    <source>
        <dbReference type="ARBA" id="ARBA00023014"/>
    </source>
</evidence>
<dbReference type="NCBIfam" id="TIGR00322">
    <property type="entry name" value="diphth2_R"/>
    <property type="match status" value="1"/>
</dbReference>
<dbReference type="Pfam" id="PF01866">
    <property type="entry name" value="Diphthamide_syn"/>
    <property type="match status" value="1"/>
</dbReference>
<dbReference type="EMBL" id="JACHED010000004">
    <property type="protein sequence ID" value="MBB6497576.1"/>
    <property type="molecule type" value="Genomic_DNA"/>
</dbReference>
<dbReference type="GO" id="GO:0017183">
    <property type="term" value="P:protein histidyl modification to diphthamide"/>
    <property type="evidence" value="ECO:0007669"/>
    <property type="project" value="UniProtKB-UniRule"/>
</dbReference>
<dbReference type="GeneID" id="36101985"/>
<dbReference type="RefSeq" id="WP_104837854.1">
    <property type="nucleotide sequence ID" value="NZ_CP026606.1"/>
</dbReference>
<evidence type="ECO:0000313" key="12">
    <source>
        <dbReference type="EMBL" id="MBA2864885.1"/>
    </source>
</evidence>
<comment type="pathway">
    <text evidence="2 10">Protein modification; peptidyl-diphthamide biosynthesis.</text>
</comment>